<accession>A0ABX8BQ42</accession>
<dbReference type="Proteomes" id="UP000676079">
    <property type="component" value="Chromosome"/>
</dbReference>
<feature type="transmembrane region" description="Helical" evidence="1">
    <location>
        <begin position="57"/>
        <end position="77"/>
    </location>
</feature>
<evidence type="ECO:0000313" key="3">
    <source>
        <dbReference type="Proteomes" id="UP000676079"/>
    </source>
</evidence>
<organism evidence="2 3">
    <name type="scientific">Nocardiopsis changdeensis</name>
    <dbReference type="NCBI Taxonomy" id="2831969"/>
    <lineage>
        <taxon>Bacteria</taxon>
        <taxon>Bacillati</taxon>
        <taxon>Actinomycetota</taxon>
        <taxon>Actinomycetes</taxon>
        <taxon>Streptosporangiales</taxon>
        <taxon>Nocardiopsidaceae</taxon>
        <taxon>Nocardiopsis</taxon>
    </lineage>
</organism>
<keyword evidence="3" id="KW-1185">Reference proteome</keyword>
<sequence length="373" mass="40390">MIQEDILDTVSALEPPALRERAEELSRANREQVLARARAAGGRRAFLRAAADRRWRLPVTVGALATAAAVAAGLFVYSPERLVVPGEPGGADVQNSGTEAPAYADARELLAAAAEAAAAQEEEQGGFWYVRTRNHRPAGPLDYGQAEYTALQTFTEEEWVELGGGFRTLNNLNLRTETTFPSEADERAWEEAGSPELDHTTPMSTAYRGEGVNMLNLRVSELPRLPGDAEGLEVLLREQWTAEVERGGEPGQGTEEHFDAYLREAFADLATSPVRGDTRGALFTVAAGLEGIRLVGPAEDPLGRAGYKVAVPYALAPQDEELTTYWIIDPGTGTLLSEHRAGGEVWVAYEEAGFVQEIGEPAVPVDYQDLRGE</sequence>
<dbReference type="RefSeq" id="WP_220559761.1">
    <property type="nucleotide sequence ID" value="NZ_CP074133.1"/>
</dbReference>
<dbReference type="EMBL" id="CP074133">
    <property type="protein sequence ID" value="QUX24350.1"/>
    <property type="molecule type" value="Genomic_DNA"/>
</dbReference>
<reference evidence="2 3" key="1">
    <citation type="submission" date="2021-05" db="EMBL/GenBank/DDBJ databases">
        <title>Direct Submission.</title>
        <authorList>
            <person name="Li K."/>
            <person name="Gao J."/>
        </authorList>
    </citation>
    <scope>NUCLEOTIDE SEQUENCE [LARGE SCALE GENOMIC DNA]</scope>
    <source>
        <strain evidence="2 3">Mg02</strain>
    </source>
</reference>
<keyword evidence="1" id="KW-0472">Membrane</keyword>
<name>A0ABX8BQ42_9ACTN</name>
<keyword evidence="1" id="KW-0812">Transmembrane</keyword>
<keyword evidence="1" id="KW-1133">Transmembrane helix</keyword>
<proteinExistence type="predicted"/>
<evidence type="ECO:0000256" key="1">
    <source>
        <dbReference type="SAM" id="Phobius"/>
    </source>
</evidence>
<protein>
    <submittedName>
        <fullName evidence="2">CU044_5270 family protein</fullName>
    </submittedName>
</protein>
<gene>
    <name evidence="2" type="ORF">KGD84_08760</name>
</gene>
<dbReference type="NCBIfam" id="NF038083">
    <property type="entry name" value="CU044_5270_fam"/>
    <property type="match status" value="1"/>
</dbReference>
<dbReference type="InterPro" id="IPR047789">
    <property type="entry name" value="CU044_5270-like"/>
</dbReference>
<evidence type="ECO:0000313" key="2">
    <source>
        <dbReference type="EMBL" id="QUX24350.1"/>
    </source>
</evidence>